<feature type="compositionally biased region" description="Basic and acidic residues" evidence="1">
    <location>
        <begin position="105"/>
        <end position="119"/>
    </location>
</feature>
<evidence type="ECO:0000313" key="2">
    <source>
        <dbReference type="EMBL" id="CAA9493336.1"/>
    </source>
</evidence>
<proteinExistence type="predicted"/>
<feature type="region of interest" description="Disordered" evidence="1">
    <location>
        <begin position="1"/>
        <end position="211"/>
    </location>
</feature>
<sequence>PRPDPGGDARPRARGREVRLPQGLQVLDLRDVVDPPGDRPRAGRQGAHHPHPGPRGREAQQDRPRRAQAGHRAGSRAHSRGDRRRHRHRSRGSRLDQAVRPGARLAREAGRRRGGERVRPVHRRRARRVALRARRGDPHQGGAARGAGEPLLPRAPRAGAPLRTRRRAPAHARRGRPDLQRHSRAHPPDREPVAEEVAGTRGGAEAPRRRL</sequence>
<feature type="compositionally biased region" description="Basic residues" evidence="1">
    <location>
        <begin position="163"/>
        <end position="174"/>
    </location>
</feature>
<feature type="compositionally biased region" description="Basic residues" evidence="1">
    <location>
        <begin position="66"/>
        <end position="92"/>
    </location>
</feature>
<feature type="compositionally biased region" description="Low complexity" evidence="1">
    <location>
        <begin position="150"/>
        <end position="162"/>
    </location>
</feature>
<dbReference type="AlphaFoldDB" id="A0A6J4SE08"/>
<name>A0A6J4SE08_9ACTN</name>
<reference evidence="2" key="1">
    <citation type="submission" date="2020-02" db="EMBL/GenBank/DDBJ databases">
        <authorList>
            <person name="Meier V. D."/>
        </authorList>
    </citation>
    <scope>NUCLEOTIDE SEQUENCE</scope>
    <source>
        <strain evidence="2">AVDCRST_MAG69</strain>
    </source>
</reference>
<feature type="compositionally biased region" description="Basic and acidic residues" evidence="1">
    <location>
        <begin position="28"/>
        <end position="41"/>
    </location>
</feature>
<protein>
    <submittedName>
        <fullName evidence="2">RNA polymerase sigma factor RpoD</fullName>
    </submittedName>
</protein>
<feature type="non-terminal residue" evidence="2">
    <location>
        <position position="211"/>
    </location>
</feature>
<accession>A0A6J4SE08</accession>
<feature type="compositionally biased region" description="Basic and acidic residues" evidence="1">
    <location>
        <begin position="55"/>
        <end position="65"/>
    </location>
</feature>
<evidence type="ECO:0000256" key="1">
    <source>
        <dbReference type="SAM" id="MobiDB-lite"/>
    </source>
</evidence>
<feature type="compositionally biased region" description="Basic and acidic residues" evidence="1">
    <location>
        <begin position="175"/>
        <end position="193"/>
    </location>
</feature>
<dbReference type="EMBL" id="CADCVP010000158">
    <property type="protein sequence ID" value="CAA9493336.1"/>
    <property type="molecule type" value="Genomic_DNA"/>
</dbReference>
<feature type="compositionally biased region" description="Basic residues" evidence="1">
    <location>
        <begin position="120"/>
        <end position="133"/>
    </location>
</feature>
<feature type="compositionally biased region" description="Basic and acidic residues" evidence="1">
    <location>
        <begin position="1"/>
        <end position="19"/>
    </location>
</feature>
<organism evidence="2">
    <name type="scientific">uncultured Solirubrobacteraceae bacterium</name>
    <dbReference type="NCBI Taxonomy" id="1162706"/>
    <lineage>
        <taxon>Bacteria</taxon>
        <taxon>Bacillati</taxon>
        <taxon>Actinomycetota</taxon>
        <taxon>Thermoleophilia</taxon>
        <taxon>Solirubrobacterales</taxon>
        <taxon>Solirubrobacteraceae</taxon>
        <taxon>environmental samples</taxon>
    </lineage>
</organism>
<feature type="non-terminal residue" evidence="2">
    <location>
        <position position="1"/>
    </location>
</feature>
<gene>
    <name evidence="2" type="ORF">AVDCRST_MAG69-1471</name>
</gene>